<evidence type="ECO:0000313" key="2">
    <source>
        <dbReference type="EMBL" id="CEL54917.1"/>
    </source>
</evidence>
<sequence length="531" mass="58250">MLDEQAKRANVIKAFQDLANVDNGIRKDDPIVIYYAGHGGEVSPPSERGLNGSLVQCIITQDVSKTNGVVPIPDFTIGALVHRISQEKGDNITLIFDCCHSASGSRDQDLVGARFVDKKELPSLAPSIDWDIIRGARSTSRDFVEPQSLGMDSHILLAACGHGEVAFEDRKEHRGYFSMALLKLLESVRVDSLTYKGCMQRLPELRTRRQVLARIHVILLASYHIYFTPVRAQNPVCEGKHINRIIFNARVPGTSTSFIAINSSPNEIHLLAGLVHGITPGSKFAIHANDALGPDNPSLGTLEVEKVEPFIAHLKNGEQLGLAALAYGRQVAYGSEQALDICVTEQFVEAAKPSSKWARLFSGGQEQLVLRPTDEKLARVVLSVDSNREAVFTLNNQTSIKYGVHTLPAPGSSPIPPEAPHVAPILAALAQWNWHLHHIPDVRPFQKSIDVEFYKLQFLGDYTDQDSPIFVPVGNNLVANGEVDIVVSDQDCYGLNIVNRSMTDLYAYSLSFSATKLTISTPRSCSRAVHP</sequence>
<organism evidence="2 3">
    <name type="scientific">Thanatephorus cucumeris (strain AG1-IB / isolate 7/3/14)</name>
    <name type="common">Lettuce bottom rot fungus</name>
    <name type="synonym">Rhizoctonia solani</name>
    <dbReference type="NCBI Taxonomy" id="1108050"/>
    <lineage>
        <taxon>Eukaryota</taxon>
        <taxon>Fungi</taxon>
        <taxon>Dikarya</taxon>
        <taxon>Basidiomycota</taxon>
        <taxon>Agaricomycotina</taxon>
        <taxon>Agaricomycetes</taxon>
        <taxon>Cantharellales</taxon>
        <taxon>Ceratobasidiaceae</taxon>
        <taxon>Rhizoctonia</taxon>
        <taxon>Rhizoctonia solani AG-1</taxon>
    </lineage>
</organism>
<name>A0A0B7FFC8_THACB</name>
<dbReference type="GO" id="GO:0004197">
    <property type="term" value="F:cysteine-type endopeptidase activity"/>
    <property type="evidence" value="ECO:0007669"/>
    <property type="project" value="InterPro"/>
</dbReference>
<reference evidence="2 3" key="1">
    <citation type="submission" date="2014-11" db="EMBL/GenBank/DDBJ databases">
        <authorList>
            <person name="Wibberg Daniel"/>
        </authorList>
    </citation>
    <scope>NUCLEOTIDE SEQUENCE [LARGE SCALE GENOMIC DNA]</scope>
    <source>
        <strain evidence="2">Rhizoctonia solani AG1-IB 7/3/14</strain>
    </source>
</reference>
<dbReference type="InterPro" id="IPR011600">
    <property type="entry name" value="Pept_C14_caspase"/>
</dbReference>
<dbReference type="EMBL" id="LN679118">
    <property type="protein sequence ID" value="CEL54917.1"/>
    <property type="molecule type" value="Genomic_DNA"/>
</dbReference>
<dbReference type="Pfam" id="PF00656">
    <property type="entry name" value="Peptidase_C14"/>
    <property type="match status" value="1"/>
</dbReference>
<keyword evidence="3" id="KW-1185">Reference proteome</keyword>
<dbReference type="Gene3D" id="3.40.50.1460">
    <property type="match status" value="1"/>
</dbReference>
<accession>A0A0B7FFC8</accession>
<feature type="domain" description="Peptidase C14 caspase" evidence="1">
    <location>
        <begin position="4"/>
        <end position="187"/>
    </location>
</feature>
<gene>
    <name evidence="2" type="ORF">RSOLAG1IB_07409</name>
</gene>
<dbReference type="Proteomes" id="UP000059188">
    <property type="component" value="Unassembled WGS sequence"/>
</dbReference>
<protein>
    <recommendedName>
        <fullName evidence="1">Peptidase C14 caspase domain-containing protein</fullName>
    </recommendedName>
</protein>
<dbReference type="GO" id="GO:0006508">
    <property type="term" value="P:proteolysis"/>
    <property type="evidence" value="ECO:0007669"/>
    <property type="project" value="InterPro"/>
</dbReference>
<evidence type="ECO:0000259" key="1">
    <source>
        <dbReference type="Pfam" id="PF00656"/>
    </source>
</evidence>
<proteinExistence type="predicted"/>
<evidence type="ECO:0000313" key="3">
    <source>
        <dbReference type="Proteomes" id="UP000059188"/>
    </source>
</evidence>
<dbReference type="AlphaFoldDB" id="A0A0B7FFC8"/>